<evidence type="ECO:0000256" key="3">
    <source>
        <dbReference type="ARBA" id="ARBA00022989"/>
    </source>
</evidence>
<dbReference type="SUPFAM" id="SSF55797">
    <property type="entry name" value="PR-1-like"/>
    <property type="match status" value="1"/>
</dbReference>
<dbReference type="EMBL" id="CAJPIZ010018877">
    <property type="protein sequence ID" value="CAG2116724.1"/>
    <property type="molecule type" value="Genomic_DNA"/>
</dbReference>
<evidence type="ECO:0000256" key="4">
    <source>
        <dbReference type="ARBA" id="ARBA00023136"/>
    </source>
</evidence>
<dbReference type="OrthoDB" id="6516145at2759"/>
<evidence type="ECO:0000256" key="2">
    <source>
        <dbReference type="ARBA" id="ARBA00022692"/>
    </source>
</evidence>
<dbReference type="InterPro" id="IPR035940">
    <property type="entry name" value="CAP_sf"/>
</dbReference>
<evidence type="ECO:0000256" key="1">
    <source>
        <dbReference type="ARBA" id="ARBA00004167"/>
    </source>
</evidence>
<keyword evidence="6" id="KW-1185">Reference proteome</keyword>
<dbReference type="Gene3D" id="3.40.33.10">
    <property type="entry name" value="CAP"/>
    <property type="match status" value="1"/>
</dbReference>
<evidence type="ECO:0000313" key="5">
    <source>
        <dbReference type="EMBL" id="CAD7636578.1"/>
    </source>
</evidence>
<dbReference type="GO" id="GO:0016020">
    <property type="term" value="C:membrane"/>
    <property type="evidence" value="ECO:0007669"/>
    <property type="project" value="UniProtKB-SubCell"/>
</dbReference>
<dbReference type="InterPro" id="IPR009644">
    <property type="entry name" value="FKTN/MNN4/W02B3.4-1"/>
</dbReference>
<feature type="non-terminal residue" evidence="5">
    <location>
        <position position="1"/>
    </location>
</feature>
<dbReference type="EMBL" id="OC873452">
    <property type="protein sequence ID" value="CAD7636578.1"/>
    <property type="molecule type" value="Genomic_DNA"/>
</dbReference>
<comment type="subcellular location">
    <subcellularLocation>
        <location evidence="1">Membrane</location>
        <topology evidence="1">Single-pass membrane protein</topology>
    </subcellularLocation>
</comment>
<dbReference type="AlphaFoldDB" id="A0A7R9L7S1"/>
<dbReference type="PANTHER" id="PTHR15407:SF28">
    <property type="entry name" value="RIBITOL-5-PHOSPHATE TRANSFERASE FKTN"/>
    <property type="match status" value="1"/>
</dbReference>
<keyword evidence="3" id="KW-1133">Transmembrane helix</keyword>
<proteinExistence type="predicted"/>
<reference evidence="5" key="1">
    <citation type="submission" date="2020-11" db="EMBL/GenBank/DDBJ databases">
        <authorList>
            <person name="Tran Van P."/>
        </authorList>
    </citation>
    <scope>NUCLEOTIDE SEQUENCE</scope>
</reference>
<accession>A0A7R9L7S1</accession>
<keyword evidence="4" id="KW-0472">Membrane</keyword>
<name>A0A7R9L7S1_9ACAR</name>
<sequence>MKLQLVNYAKWRCPNADAGHLKNNNGHGENIAQGYGASPDYTTEVDFNSCSAVMDYWASEEKDYDYDGHGQNNRGTVGHFTLVNYAKWRCPNAGAGHLKNNNGHGENIAQGYGASPDYTTEVDFNSCSAVMDYWASEEKDYDYDGHGQNNRVFHRRQEFLWIGSIPALQEKSDHKLMSKDIHYGRHESAFDDFGLQSVNLLRNNITCGVIPYTTDVDTGTWAAFASDQLIDAFIHNDVNLKLLYIYGAVKNGLQFALYTELDLRLDMFFTYKEGPNLSYTAHIPWKNAYFRYIYPYFTLCSAELLGLKVLVPCNPVDVITAEYGPHWYLPKTEWSYDS</sequence>
<keyword evidence="2" id="KW-0812">Transmembrane</keyword>
<protein>
    <submittedName>
        <fullName evidence="5">Uncharacterized protein</fullName>
    </submittedName>
</protein>
<evidence type="ECO:0000313" key="6">
    <source>
        <dbReference type="Proteomes" id="UP000759131"/>
    </source>
</evidence>
<dbReference type="Proteomes" id="UP000759131">
    <property type="component" value="Unassembled WGS sequence"/>
</dbReference>
<organism evidence="5">
    <name type="scientific">Medioppia subpectinata</name>
    <dbReference type="NCBI Taxonomy" id="1979941"/>
    <lineage>
        <taxon>Eukaryota</taxon>
        <taxon>Metazoa</taxon>
        <taxon>Ecdysozoa</taxon>
        <taxon>Arthropoda</taxon>
        <taxon>Chelicerata</taxon>
        <taxon>Arachnida</taxon>
        <taxon>Acari</taxon>
        <taxon>Acariformes</taxon>
        <taxon>Sarcoptiformes</taxon>
        <taxon>Oribatida</taxon>
        <taxon>Brachypylina</taxon>
        <taxon>Oppioidea</taxon>
        <taxon>Oppiidae</taxon>
        <taxon>Medioppia</taxon>
    </lineage>
</organism>
<dbReference type="PANTHER" id="PTHR15407">
    <property type="entry name" value="FUKUTIN-RELATED"/>
    <property type="match status" value="1"/>
</dbReference>
<gene>
    <name evidence="5" type="ORF">OSB1V03_LOCUS16682</name>
</gene>